<reference evidence="1 2" key="1">
    <citation type="submission" date="2024-01" db="EMBL/GenBank/DDBJ databases">
        <title>The genome of the rayed Mediterranean limpet Patella caerulea (Linnaeus, 1758).</title>
        <authorList>
            <person name="Anh-Thu Weber A."/>
            <person name="Halstead-Nussloch G."/>
        </authorList>
    </citation>
    <scope>NUCLEOTIDE SEQUENCE [LARGE SCALE GENOMIC DNA]</scope>
    <source>
        <strain evidence="1">AATW-2023a</strain>
        <tissue evidence="1">Whole specimen</tissue>
    </source>
</reference>
<sequence length="183" mass="21303">MLSRGMTIIRPFITKGKFLYGKRFGRLGNETEVSDELQKDLDKAVCLFYGQRKSSDVNDARYRIFWSNKRGKIVDLCFLPLCRASLQLHVQLASYVARMWWLADQPILSLPPISNHGWTNDFRIKWVETPYPDELSDPLVQLDDEIDLDSRENVDDELFDDVNGDAERYSIEHFADHVFADLL</sequence>
<dbReference type="AlphaFoldDB" id="A0AAN8JJ80"/>
<accession>A0AAN8JJ80</accession>
<keyword evidence="2" id="KW-1185">Reference proteome</keyword>
<evidence type="ECO:0000313" key="2">
    <source>
        <dbReference type="Proteomes" id="UP001347796"/>
    </source>
</evidence>
<organism evidence="1 2">
    <name type="scientific">Patella caerulea</name>
    <name type="common">Rayed Mediterranean limpet</name>
    <dbReference type="NCBI Taxonomy" id="87958"/>
    <lineage>
        <taxon>Eukaryota</taxon>
        <taxon>Metazoa</taxon>
        <taxon>Spiralia</taxon>
        <taxon>Lophotrochozoa</taxon>
        <taxon>Mollusca</taxon>
        <taxon>Gastropoda</taxon>
        <taxon>Patellogastropoda</taxon>
        <taxon>Patelloidea</taxon>
        <taxon>Patellidae</taxon>
        <taxon>Patella</taxon>
    </lineage>
</organism>
<gene>
    <name evidence="1" type="ORF">SNE40_013258</name>
</gene>
<name>A0AAN8JJ80_PATCE</name>
<comment type="caution">
    <text evidence="1">The sequence shown here is derived from an EMBL/GenBank/DDBJ whole genome shotgun (WGS) entry which is preliminary data.</text>
</comment>
<protein>
    <submittedName>
        <fullName evidence="1">Uncharacterized protein</fullName>
    </submittedName>
</protein>
<proteinExistence type="predicted"/>
<evidence type="ECO:0000313" key="1">
    <source>
        <dbReference type="EMBL" id="KAK6178472.1"/>
    </source>
</evidence>
<dbReference type="EMBL" id="JAZGQO010000009">
    <property type="protein sequence ID" value="KAK6178472.1"/>
    <property type="molecule type" value="Genomic_DNA"/>
</dbReference>
<dbReference type="Proteomes" id="UP001347796">
    <property type="component" value="Unassembled WGS sequence"/>
</dbReference>